<keyword evidence="8" id="KW-0206">Cytoskeleton</keyword>
<evidence type="ECO:0000256" key="1">
    <source>
        <dbReference type="ARBA" id="ARBA00004245"/>
    </source>
</evidence>
<evidence type="ECO:0000256" key="7">
    <source>
        <dbReference type="ARBA" id="ARBA00023054"/>
    </source>
</evidence>
<dbReference type="PANTHER" id="PTHR18916">
    <property type="entry name" value="DYNACTIN 1-RELATED MICROTUBULE-BINDING"/>
    <property type="match status" value="1"/>
</dbReference>
<dbReference type="EMBL" id="JBFDAA010000004">
    <property type="protein sequence ID" value="KAL1138242.1"/>
    <property type="molecule type" value="Genomic_DNA"/>
</dbReference>
<dbReference type="Gene3D" id="2.30.30.190">
    <property type="entry name" value="CAP Gly-rich-like domain"/>
    <property type="match status" value="1"/>
</dbReference>
<keyword evidence="4" id="KW-0963">Cytoplasm</keyword>
<dbReference type="PROSITE" id="PS50245">
    <property type="entry name" value="CAP_GLY_2"/>
    <property type="match status" value="1"/>
</dbReference>
<dbReference type="InterPro" id="IPR022157">
    <property type="entry name" value="Dynactin"/>
</dbReference>
<feature type="region of interest" description="Disordered" evidence="10">
    <location>
        <begin position="53"/>
        <end position="166"/>
    </location>
</feature>
<dbReference type="InterPro" id="IPR000938">
    <property type="entry name" value="CAP-Gly_domain"/>
</dbReference>
<evidence type="ECO:0000256" key="9">
    <source>
        <dbReference type="SAM" id="Coils"/>
    </source>
</evidence>
<keyword evidence="7 9" id="KW-0175">Coiled coil</keyword>
<feature type="compositionally biased region" description="Basic and acidic residues" evidence="10">
    <location>
        <begin position="105"/>
        <end position="115"/>
    </location>
</feature>
<dbReference type="SMART" id="SM01052">
    <property type="entry name" value="CAP_GLY"/>
    <property type="match status" value="1"/>
</dbReference>
<keyword evidence="5" id="KW-0493">Microtubule</keyword>
<organism evidence="12 13">
    <name type="scientific">Ranatra chinensis</name>
    <dbReference type="NCBI Taxonomy" id="642074"/>
    <lineage>
        <taxon>Eukaryota</taxon>
        <taxon>Metazoa</taxon>
        <taxon>Ecdysozoa</taxon>
        <taxon>Arthropoda</taxon>
        <taxon>Hexapoda</taxon>
        <taxon>Insecta</taxon>
        <taxon>Pterygota</taxon>
        <taxon>Neoptera</taxon>
        <taxon>Paraneoptera</taxon>
        <taxon>Hemiptera</taxon>
        <taxon>Heteroptera</taxon>
        <taxon>Panheteroptera</taxon>
        <taxon>Nepomorpha</taxon>
        <taxon>Nepidae</taxon>
        <taxon>Ranatrinae</taxon>
        <taxon>Ranatra</taxon>
    </lineage>
</organism>
<gene>
    <name evidence="12" type="ORF">AAG570_009931</name>
</gene>
<dbReference type="Pfam" id="PF12455">
    <property type="entry name" value="Dynactin"/>
    <property type="match status" value="1"/>
</dbReference>
<evidence type="ECO:0000313" key="13">
    <source>
        <dbReference type="Proteomes" id="UP001558652"/>
    </source>
</evidence>
<evidence type="ECO:0000256" key="6">
    <source>
        <dbReference type="ARBA" id="ARBA00023017"/>
    </source>
</evidence>
<evidence type="ECO:0000313" key="12">
    <source>
        <dbReference type="EMBL" id="KAL1138242.1"/>
    </source>
</evidence>
<accession>A0ABD0YQN6</accession>
<keyword evidence="6" id="KW-0243">Dynein</keyword>
<dbReference type="Pfam" id="PF01302">
    <property type="entry name" value="CAP_GLY"/>
    <property type="match status" value="1"/>
</dbReference>
<keyword evidence="13" id="KW-1185">Reference proteome</keyword>
<dbReference type="AlphaFoldDB" id="A0ABD0YQN6"/>
<dbReference type="GO" id="GO:0005874">
    <property type="term" value="C:microtubule"/>
    <property type="evidence" value="ECO:0007669"/>
    <property type="project" value="UniProtKB-KW"/>
</dbReference>
<dbReference type="SUPFAM" id="SSF74924">
    <property type="entry name" value="Cap-Gly domain"/>
    <property type="match status" value="1"/>
</dbReference>
<dbReference type="PROSITE" id="PS00845">
    <property type="entry name" value="CAP_GLY_1"/>
    <property type="match status" value="1"/>
</dbReference>
<name>A0ABD0YQN6_9HEMI</name>
<feature type="compositionally biased region" description="Polar residues" evidence="10">
    <location>
        <begin position="139"/>
        <end position="149"/>
    </location>
</feature>
<comment type="caution">
    <text evidence="12">The sequence shown here is derived from an EMBL/GenBank/DDBJ whole genome shotgun (WGS) entry which is preliminary data.</text>
</comment>
<evidence type="ECO:0000256" key="5">
    <source>
        <dbReference type="ARBA" id="ARBA00022701"/>
    </source>
</evidence>
<comment type="similarity">
    <text evidence="2">Belongs to the dynactin 150 kDa subunit family.</text>
</comment>
<evidence type="ECO:0000256" key="4">
    <source>
        <dbReference type="ARBA" id="ARBA00022490"/>
    </source>
</evidence>
<evidence type="ECO:0000256" key="10">
    <source>
        <dbReference type="SAM" id="MobiDB-lite"/>
    </source>
</evidence>
<dbReference type="PANTHER" id="PTHR18916:SF91">
    <property type="entry name" value="DYNACTIN SUBUNIT 1"/>
    <property type="match status" value="1"/>
</dbReference>
<protein>
    <recommendedName>
        <fullName evidence="3">Dynactin subunit 1</fullName>
    </recommendedName>
</protein>
<evidence type="ECO:0000259" key="11">
    <source>
        <dbReference type="PROSITE" id="PS50245"/>
    </source>
</evidence>
<evidence type="ECO:0000256" key="2">
    <source>
        <dbReference type="ARBA" id="ARBA00011010"/>
    </source>
</evidence>
<sequence>MFASGKWIGIILDEPKGKNNGTVQGKSYFQCKENHGVFVRQSQLTLVTDTGSRIDLSGMSSSVTSPDDLPRATPKSRLTSVRRKSSPASQPTPSRTSSRQSLSNKSRESRSREDMSSSTTSLIPEPSSKRASFIERSSMGRSGTPNTPRRPTKTLIPTSEKKKQTGFVETLNPQFTPGEVVSTPVTPSLVPAQAPRLLQPEPNPEIELLREQIKDLSEKLETMRIKYKEKNHELDTLRIQLDQSAEFKAKIMESQTILKKELDRAKRERQEALEEREEFTELADTLEMATLDKEMAEEKAESLQKELEQANERIEELEMELEMLKAEMAEKMEGVAEADSSDPQVSSFKLKQLEQQNEKLKDTLVRLRDLSAHEKHEKQKLMKDFEEKKSDLEQVVKCTEKLKSRVSEMEEEIAELHSHVDAALGAEEMVETLGQQKLSLEEKVKELEEAVAELEELQEVNDQLQEGFKEQEQDFRQELDLKNLQVWEAQRKTESVLESLADRELTIVKFRELVQRIQEENQEMRFQLESSSKRTVTTSVPEFLEFKKMFAETKAHARAIDLELRHMEVRQAQSHVQYLVAFMPDSFLTRGGDNDAVLIVLLMPRLLTKCQVLLTQLRDKYPAVDTVQRATLNHSVHQFAARSRFSMHLHMLQAILRQFVHGLNTCTPETLLKVGGSYPDMVQQEKALDGYIDLLKRDQLDENVSTENLERIIMYFNTVHPTLLLTNGETEIHQGQLLSDLGKALLCGVDSINTDAAIVQVLMQVN</sequence>
<reference evidence="12 13" key="1">
    <citation type="submission" date="2024-07" db="EMBL/GenBank/DDBJ databases">
        <title>Chromosome-level genome assembly of the water stick insect Ranatra chinensis (Heteroptera: Nepidae).</title>
        <authorList>
            <person name="Liu X."/>
        </authorList>
    </citation>
    <scope>NUCLEOTIDE SEQUENCE [LARGE SCALE GENOMIC DNA]</scope>
    <source>
        <strain evidence="12">Cailab_2021Rc</strain>
        <tissue evidence="12">Muscle</tissue>
    </source>
</reference>
<comment type="subcellular location">
    <subcellularLocation>
        <location evidence="1">Cytoplasm</location>
        <location evidence="1">Cytoskeleton</location>
    </subcellularLocation>
</comment>
<feature type="coiled-coil region" evidence="9">
    <location>
        <begin position="206"/>
        <end position="474"/>
    </location>
</feature>
<evidence type="ECO:0000256" key="3">
    <source>
        <dbReference type="ARBA" id="ARBA00016574"/>
    </source>
</evidence>
<feature type="domain" description="CAP-Gly" evidence="11">
    <location>
        <begin position="1"/>
        <end position="40"/>
    </location>
</feature>
<dbReference type="GO" id="GO:0030286">
    <property type="term" value="C:dynein complex"/>
    <property type="evidence" value="ECO:0007669"/>
    <property type="project" value="UniProtKB-KW"/>
</dbReference>
<feature type="compositionally biased region" description="Polar residues" evidence="10">
    <location>
        <begin position="86"/>
        <end position="104"/>
    </location>
</feature>
<proteinExistence type="inferred from homology"/>
<dbReference type="Proteomes" id="UP001558652">
    <property type="component" value="Unassembled WGS sequence"/>
</dbReference>
<dbReference type="InterPro" id="IPR036859">
    <property type="entry name" value="CAP-Gly_dom_sf"/>
</dbReference>
<evidence type="ECO:0000256" key="8">
    <source>
        <dbReference type="ARBA" id="ARBA00023212"/>
    </source>
</evidence>